<evidence type="ECO:0000256" key="1">
    <source>
        <dbReference type="ARBA" id="ARBA00006432"/>
    </source>
</evidence>
<organism evidence="4 5">
    <name type="scientific">Lacunisphaera limnophila</name>
    <dbReference type="NCBI Taxonomy" id="1838286"/>
    <lineage>
        <taxon>Bacteria</taxon>
        <taxon>Pseudomonadati</taxon>
        <taxon>Verrucomicrobiota</taxon>
        <taxon>Opitutia</taxon>
        <taxon>Opitutales</taxon>
        <taxon>Opitutaceae</taxon>
        <taxon>Lacunisphaera</taxon>
    </lineage>
</organism>
<feature type="domain" description="AMP-dependent synthetase/ligase" evidence="3">
    <location>
        <begin position="21"/>
        <end position="409"/>
    </location>
</feature>
<evidence type="ECO:0000313" key="5">
    <source>
        <dbReference type="Proteomes" id="UP000095228"/>
    </source>
</evidence>
<dbReference type="InterPro" id="IPR042099">
    <property type="entry name" value="ANL_N_sf"/>
</dbReference>
<dbReference type="InterPro" id="IPR020845">
    <property type="entry name" value="AMP-binding_CS"/>
</dbReference>
<dbReference type="KEGG" id="obg:Verru16b_01069"/>
<dbReference type="Gene3D" id="3.40.50.12780">
    <property type="entry name" value="N-terminal domain of ligase-like"/>
    <property type="match status" value="1"/>
</dbReference>
<dbReference type="NCBIfam" id="NF006754">
    <property type="entry name" value="PRK09274.1"/>
    <property type="match status" value="1"/>
</dbReference>
<evidence type="ECO:0000256" key="2">
    <source>
        <dbReference type="ARBA" id="ARBA00022598"/>
    </source>
</evidence>
<comment type="similarity">
    <text evidence="1">Belongs to the ATP-dependent AMP-binding enzyme family.</text>
</comment>
<dbReference type="PROSITE" id="PS00455">
    <property type="entry name" value="AMP_BINDING"/>
    <property type="match status" value="1"/>
</dbReference>
<dbReference type="EMBL" id="CP016094">
    <property type="protein sequence ID" value="AOS44008.1"/>
    <property type="molecule type" value="Genomic_DNA"/>
</dbReference>
<dbReference type="AlphaFoldDB" id="A0A1D8ASX8"/>
<reference evidence="4 5" key="1">
    <citation type="submission" date="2016-06" db="EMBL/GenBank/DDBJ databases">
        <title>Three novel species with peptidoglycan cell walls form the new genus Lacunisphaera gen. nov. in the family Opitutaceae of the verrucomicrobial subdivision 4.</title>
        <authorList>
            <person name="Rast P."/>
            <person name="Gloeckner I."/>
            <person name="Jogler M."/>
            <person name="Boedeker C."/>
            <person name="Jeske O."/>
            <person name="Wiegand S."/>
            <person name="Reinhardt R."/>
            <person name="Schumann P."/>
            <person name="Rohde M."/>
            <person name="Spring S."/>
            <person name="Gloeckner F.O."/>
            <person name="Jogler C."/>
        </authorList>
    </citation>
    <scope>NUCLEOTIDE SEQUENCE [LARGE SCALE GENOMIC DNA]</scope>
    <source>
        <strain evidence="4 5">IG16b</strain>
    </source>
</reference>
<evidence type="ECO:0000313" key="4">
    <source>
        <dbReference type="EMBL" id="AOS44008.1"/>
    </source>
</evidence>
<dbReference type="PANTHER" id="PTHR43201:SF5">
    <property type="entry name" value="MEDIUM-CHAIN ACYL-COA LIGASE ACSF2, MITOCHONDRIAL"/>
    <property type="match status" value="1"/>
</dbReference>
<dbReference type="SUPFAM" id="SSF56801">
    <property type="entry name" value="Acetyl-CoA synthetase-like"/>
    <property type="match status" value="1"/>
</dbReference>
<keyword evidence="2 4" id="KW-0436">Ligase</keyword>
<name>A0A1D8ASX8_9BACT</name>
<dbReference type="PANTHER" id="PTHR43201">
    <property type="entry name" value="ACYL-COA SYNTHETASE"/>
    <property type="match status" value="1"/>
</dbReference>
<accession>A0A1D8ASX8</accession>
<dbReference type="PATRIC" id="fig|1838286.3.peg.1072"/>
<dbReference type="Proteomes" id="UP000095228">
    <property type="component" value="Chromosome"/>
</dbReference>
<evidence type="ECO:0000259" key="3">
    <source>
        <dbReference type="Pfam" id="PF00501"/>
    </source>
</evidence>
<keyword evidence="5" id="KW-1185">Reference proteome</keyword>
<dbReference type="EC" id="6.2.1.3" evidence="4"/>
<protein>
    <submittedName>
        <fullName evidence="4">Long-chain-fatty-acid--CoA ligase</fullName>
        <ecNumber evidence="4">6.2.1.3</ecNumber>
    </submittedName>
</protein>
<dbReference type="Pfam" id="PF00501">
    <property type="entry name" value="AMP-binding"/>
    <property type="match status" value="1"/>
</dbReference>
<sequence length="599" mass="64243">MPAVSFLSASANIARHLPLMATRQPDHPAIKVPRGRTGDGRIDYLALSFRELDTEVDAWVARLQGHGVQTGDRVLVMVRQGLPLIAAAFALFKLGAVPVIIDPGMGRKNFLACVTRSRPRVLLGIPLAQLLSHVFRAAFKSVEIRVWVSGSPTARAGRGAQNSKLKFEMVSSRAADLAAVLFTSGSTGEPKGVCYEHGMFDAQVRLVRDTYGIQPGEVDLPMLPIFALFNPALGMTTIVPEIDPARPATVDPAKIVQAIQQEGVTNSFGSPTLWRKISRHCREKNEPLPTLRRVLMAGAPVPPALFADLQVLLPNGTAHSPYGATEALPLATISGPEVVGAGQGSDSLGTSAATAAGAGTCVGRPVAEIQIRIIPITDGPIVSLTDTRVLPPGEIGEIIASGPVVTQTYDQLPAATTLAKIQTPNNQSQTNGKTAGTPDSFAVSAPAGAAWHRLGDLGYLDTAGRLWFCGRKAERVLTADGPLYTEQVEPIFGAHPDVARVALIGAGHDRRRPAIVVEPRSRDVIATPSLRRKLVRELRALGAPHPHTDRIRLAYLHPHLPVDVRHNAKIHRLTLARWAVDQQGYEMDKREVPVSALKR</sequence>
<dbReference type="GO" id="GO:0004467">
    <property type="term" value="F:long-chain fatty acid-CoA ligase activity"/>
    <property type="evidence" value="ECO:0007669"/>
    <property type="project" value="UniProtKB-EC"/>
</dbReference>
<dbReference type="GO" id="GO:0031956">
    <property type="term" value="F:medium-chain fatty acid-CoA ligase activity"/>
    <property type="evidence" value="ECO:0007669"/>
    <property type="project" value="TreeGrafter"/>
</dbReference>
<dbReference type="InterPro" id="IPR000873">
    <property type="entry name" value="AMP-dep_synth/lig_dom"/>
</dbReference>
<gene>
    <name evidence="4" type="primary">lcfB</name>
    <name evidence="4" type="ORF">Verru16b_01069</name>
</gene>
<proteinExistence type="inferred from homology"/>
<dbReference type="STRING" id="1838286.Verru16b_01069"/>